<proteinExistence type="predicted"/>
<dbReference type="PANTHER" id="PTHR21340:SF0">
    <property type="entry name" value="BIS(5'-NUCLEOSYL)-TETRAPHOSPHATASE [ASYMMETRICAL]"/>
    <property type="match status" value="1"/>
</dbReference>
<gene>
    <name evidence="3" type="ORF">SAMN04515671_0247</name>
</gene>
<dbReference type="EMBL" id="LT629710">
    <property type="protein sequence ID" value="SDO23559.1"/>
    <property type="molecule type" value="Genomic_DNA"/>
</dbReference>
<dbReference type="Gene3D" id="3.40.50.1240">
    <property type="entry name" value="Phosphoglycerate mutase-like"/>
    <property type="match status" value="1"/>
</dbReference>
<dbReference type="InterPro" id="IPR000086">
    <property type="entry name" value="NUDIX_hydrolase_dom"/>
</dbReference>
<dbReference type="PANTHER" id="PTHR21340">
    <property type="entry name" value="DIADENOSINE 5,5-P1,P4-TETRAPHOSPHATE PYROPHOSPHOHYDROLASE MUTT"/>
    <property type="match status" value="1"/>
</dbReference>
<dbReference type="InterPro" id="IPR051325">
    <property type="entry name" value="Nudix_hydrolase_domain"/>
</dbReference>
<dbReference type="PROSITE" id="PS51462">
    <property type="entry name" value="NUDIX"/>
    <property type="match status" value="1"/>
</dbReference>
<dbReference type="InterPro" id="IPR020084">
    <property type="entry name" value="NUDIX_hydrolase_CS"/>
</dbReference>
<dbReference type="Proteomes" id="UP000198741">
    <property type="component" value="Chromosome I"/>
</dbReference>
<dbReference type="Pfam" id="PF00300">
    <property type="entry name" value="His_Phos_1"/>
    <property type="match status" value="1"/>
</dbReference>
<keyword evidence="4" id="KW-1185">Reference proteome</keyword>
<evidence type="ECO:0000313" key="4">
    <source>
        <dbReference type="Proteomes" id="UP000198741"/>
    </source>
</evidence>
<dbReference type="InterPro" id="IPR029033">
    <property type="entry name" value="His_PPase_superfam"/>
</dbReference>
<reference evidence="3 4" key="1">
    <citation type="submission" date="2016-10" db="EMBL/GenBank/DDBJ databases">
        <authorList>
            <person name="de Groot N.N."/>
        </authorList>
    </citation>
    <scope>NUCLEOTIDE SEQUENCE [LARGE SCALE GENOMIC DNA]</scope>
    <source>
        <strain evidence="4">P4-7,KCTC 19426,CECT 7604</strain>
    </source>
</reference>
<keyword evidence="1" id="KW-0378">Hydrolase</keyword>
<evidence type="ECO:0000256" key="1">
    <source>
        <dbReference type="ARBA" id="ARBA00022801"/>
    </source>
</evidence>
<dbReference type="CDD" id="cd07067">
    <property type="entry name" value="HP_PGM_like"/>
    <property type="match status" value="1"/>
</dbReference>
<organism evidence="3 4">
    <name type="scientific">Nakamurella panacisegetis</name>
    <dbReference type="NCBI Taxonomy" id="1090615"/>
    <lineage>
        <taxon>Bacteria</taxon>
        <taxon>Bacillati</taxon>
        <taxon>Actinomycetota</taxon>
        <taxon>Actinomycetes</taxon>
        <taxon>Nakamurellales</taxon>
        <taxon>Nakamurellaceae</taxon>
        <taxon>Nakamurella</taxon>
    </lineage>
</organism>
<dbReference type="STRING" id="1090615.SAMN04515671_0247"/>
<accession>A0A1H0HWK4</accession>
<dbReference type="CDD" id="cd03673">
    <property type="entry name" value="NUDIX_Ap6A_hydrolase"/>
    <property type="match status" value="1"/>
</dbReference>
<evidence type="ECO:0000259" key="2">
    <source>
        <dbReference type="PROSITE" id="PS51462"/>
    </source>
</evidence>
<feature type="domain" description="Nudix hydrolase" evidence="2">
    <location>
        <begin position="6"/>
        <end position="133"/>
    </location>
</feature>
<dbReference type="GO" id="GO:0006754">
    <property type="term" value="P:ATP biosynthetic process"/>
    <property type="evidence" value="ECO:0007669"/>
    <property type="project" value="TreeGrafter"/>
</dbReference>
<dbReference type="AlphaFoldDB" id="A0A1H0HWK4"/>
<dbReference type="GO" id="GO:0006167">
    <property type="term" value="P:AMP biosynthetic process"/>
    <property type="evidence" value="ECO:0007669"/>
    <property type="project" value="TreeGrafter"/>
</dbReference>
<name>A0A1H0HWK4_9ACTN</name>
<dbReference type="Pfam" id="PF00293">
    <property type="entry name" value="NUDIX"/>
    <property type="match status" value="1"/>
</dbReference>
<protein>
    <submittedName>
        <fullName evidence="3">8-oxo-dGTP diphosphatase</fullName>
    </submittedName>
</protein>
<dbReference type="SUPFAM" id="SSF55811">
    <property type="entry name" value="Nudix"/>
    <property type="match status" value="1"/>
</dbReference>
<dbReference type="PROSITE" id="PS00893">
    <property type="entry name" value="NUDIX_BOX"/>
    <property type="match status" value="1"/>
</dbReference>
<evidence type="ECO:0000313" key="3">
    <source>
        <dbReference type="EMBL" id="SDO23559.1"/>
    </source>
</evidence>
<dbReference type="InterPro" id="IPR013078">
    <property type="entry name" value="His_Pase_superF_clade-1"/>
</dbReference>
<dbReference type="SUPFAM" id="SSF53254">
    <property type="entry name" value="Phosphoglycerate mutase-like"/>
    <property type="match status" value="1"/>
</dbReference>
<sequence length="332" mass="35370">MRNDASAVRAAGAVLWRPSVKHGIRIALVHRPRYDDWSLPKGKADSGESAPVTAWREVWEETGFRSVLGRALTTVSYAVAGGPKTVQYFAARALGGSFTANKEVDRLEWLSPGAARALMSYDFDKAVLDTFGLERPDLRGVLLVRHARAGHRESFDGQDILRPLDAKGRRQAQALVAELLPFGPGPVHSAPAERCRATVAPLARTLGQAVAIEPLLAEESYRDDPAAARRRLVELAGSEAVWPERGAPVHPARPAAGASIRGSFAGGVPSAKVSATVVACSQGGVIPGVVKSLAGRSDVPLPRIGTPKGAFWFLSFEGRRLVQADAYPSPPV</sequence>
<dbReference type="GO" id="GO:0004081">
    <property type="term" value="F:bis(5'-nucleosyl)-tetraphosphatase (asymmetrical) activity"/>
    <property type="evidence" value="ECO:0007669"/>
    <property type="project" value="TreeGrafter"/>
</dbReference>
<dbReference type="Gene3D" id="3.90.79.10">
    <property type="entry name" value="Nucleoside Triphosphate Pyrophosphohydrolase"/>
    <property type="match status" value="1"/>
</dbReference>
<dbReference type="RefSeq" id="WP_197676347.1">
    <property type="nucleotide sequence ID" value="NZ_LT629710.1"/>
</dbReference>
<dbReference type="InterPro" id="IPR015797">
    <property type="entry name" value="NUDIX_hydrolase-like_dom_sf"/>
</dbReference>
<dbReference type="SMART" id="SM00855">
    <property type="entry name" value="PGAM"/>
    <property type="match status" value="1"/>
</dbReference>